<organism evidence="9 10">
    <name type="scientific">Bacillus salipaludis</name>
    <dbReference type="NCBI Taxonomy" id="2547811"/>
    <lineage>
        <taxon>Bacteria</taxon>
        <taxon>Bacillati</taxon>
        <taxon>Bacillota</taxon>
        <taxon>Bacilli</taxon>
        <taxon>Bacillales</taxon>
        <taxon>Bacillaceae</taxon>
        <taxon>Bacillus</taxon>
    </lineage>
</organism>
<evidence type="ECO:0000256" key="6">
    <source>
        <dbReference type="PIRNR" id="PIRNR005690"/>
    </source>
</evidence>
<evidence type="ECO:0000313" key="11">
    <source>
        <dbReference type="Proteomes" id="UP001178888"/>
    </source>
</evidence>
<comment type="caution">
    <text evidence="9">The sequence shown here is derived from an EMBL/GenBank/DDBJ whole genome shotgun (WGS) entry which is preliminary data.</text>
</comment>
<dbReference type="AlphaFoldDB" id="A0A4R5VZI9"/>
<reference evidence="9 10" key="1">
    <citation type="submission" date="2019-03" db="EMBL/GenBank/DDBJ databases">
        <title>Bacillus niacini sp. nov. a Nicotinate-Metabolizing Mesophile Isolated from Soil.</title>
        <authorList>
            <person name="Zhang G."/>
        </authorList>
    </citation>
    <scope>NUCLEOTIDE SEQUENCE [LARGE SCALE GENOMIC DNA]</scope>
    <source>
        <strain evidence="9 10">WN066</strain>
    </source>
</reference>
<dbReference type="PIRSF" id="PIRSF005690">
    <property type="entry name" value="GerBA"/>
    <property type="match status" value="1"/>
</dbReference>
<keyword evidence="5 6" id="KW-0472">Membrane</keyword>
<dbReference type="InterPro" id="IPR050768">
    <property type="entry name" value="UPF0353/GerABKA_families"/>
</dbReference>
<evidence type="ECO:0000256" key="1">
    <source>
        <dbReference type="ARBA" id="ARBA00004141"/>
    </source>
</evidence>
<dbReference type="EMBL" id="JAVGVR010000001">
    <property type="protein sequence ID" value="MDQ6596722.1"/>
    <property type="molecule type" value="Genomic_DNA"/>
</dbReference>
<feature type="transmembrane region" description="Helical" evidence="7">
    <location>
        <begin position="386"/>
        <end position="405"/>
    </location>
</feature>
<feature type="transmembrane region" description="Helical" evidence="7">
    <location>
        <begin position="411"/>
        <end position="429"/>
    </location>
</feature>
<dbReference type="InterPro" id="IPR004995">
    <property type="entry name" value="Spore_Ger"/>
</dbReference>
<dbReference type="RefSeq" id="WP_133332638.1">
    <property type="nucleotide sequence ID" value="NZ_JAVGVR010000001.1"/>
</dbReference>
<protein>
    <submittedName>
        <fullName evidence="9">Spore germination protein</fullName>
    </submittedName>
</protein>
<comment type="similarity">
    <text evidence="2 6">Belongs to the GerABKA family.</text>
</comment>
<evidence type="ECO:0000256" key="4">
    <source>
        <dbReference type="ARBA" id="ARBA00022989"/>
    </source>
</evidence>
<dbReference type="PANTHER" id="PTHR22550">
    <property type="entry name" value="SPORE GERMINATION PROTEIN"/>
    <property type="match status" value="1"/>
</dbReference>
<evidence type="ECO:0000313" key="10">
    <source>
        <dbReference type="Proteomes" id="UP000295132"/>
    </source>
</evidence>
<gene>
    <name evidence="9" type="ORF">E2K98_02085</name>
    <name evidence="8" type="ORF">RCG21_10220</name>
</gene>
<keyword evidence="4 7" id="KW-1133">Transmembrane helix</keyword>
<evidence type="ECO:0000256" key="2">
    <source>
        <dbReference type="ARBA" id="ARBA00005278"/>
    </source>
</evidence>
<evidence type="ECO:0000256" key="3">
    <source>
        <dbReference type="ARBA" id="ARBA00022692"/>
    </source>
</evidence>
<keyword evidence="3 7" id="KW-0812">Transmembrane</keyword>
<dbReference type="Proteomes" id="UP001178888">
    <property type="component" value="Unassembled WGS sequence"/>
</dbReference>
<proteinExistence type="inferred from homology"/>
<dbReference type="EMBL" id="SMYO01000001">
    <property type="protein sequence ID" value="TDK65056.1"/>
    <property type="molecule type" value="Genomic_DNA"/>
</dbReference>
<reference evidence="8" key="2">
    <citation type="submission" date="2023-08" db="EMBL/GenBank/DDBJ databases">
        <title>Nitrogen cycling bacteria in agricultural field soils.</title>
        <authorList>
            <person name="Jang J."/>
        </authorList>
    </citation>
    <scope>NUCLEOTIDE SEQUENCE</scope>
    <source>
        <strain evidence="8">PS3-36</strain>
    </source>
</reference>
<name>A0A4R5VZI9_9BACI</name>
<feature type="transmembrane region" description="Helical" evidence="7">
    <location>
        <begin position="322"/>
        <end position="341"/>
    </location>
</feature>
<dbReference type="Pfam" id="PF03323">
    <property type="entry name" value="GerA"/>
    <property type="match status" value="1"/>
</dbReference>
<dbReference type="PANTHER" id="PTHR22550:SF5">
    <property type="entry name" value="LEUCINE ZIPPER PROTEIN 4"/>
    <property type="match status" value="1"/>
</dbReference>
<evidence type="ECO:0000313" key="8">
    <source>
        <dbReference type="EMBL" id="MDQ6596722.1"/>
    </source>
</evidence>
<evidence type="ECO:0000313" key="9">
    <source>
        <dbReference type="EMBL" id="TDK65056.1"/>
    </source>
</evidence>
<evidence type="ECO:0000256" key="7">
    <source>
        <dbReference type="SAM" id="Phobius"/>
    </source>
</evidence>
<keyword evidence="11" id="KW-1185">Reference proteome</keyword>
<dbReference type="Proteomes" id="UP000295132">
    <property type="component" value="Unassembled WGS sequence"/>
</dbReference>
<feature type="transmembrane region" description="Helical" evidence="7">
    <location>
        <begin position="441"/>
        <end position="467"/>
    </location>
</feature>
<dbReference type="GO" id="GO:0005886">
    <property type="term" value="C:plasma membrane"/>
    <property type="evidence" value="ECO:0007669"/>
    <property type="project" value="UniProtKB-SubCell"/>
</dbReference>
<sequence length="535" mass="59658">MSPIKPIRSLRKKKMKMDDYWKELQPQNSENNGTITHFSFQELKSELEFSFGKSADFRSVMAEIDHKGALLIYLESMVDTKTLKETTPNLFSSHFNEGGSLNSIEELTSLCKKVFGGTDYQLLGTREEICRAVLNGSIVIVIETIERAISIGMTSDEKRSVTEPSTQTVIRGPKDGFIESLSTNVSLIRRRIRNKNLYFESFIIGEDTQTTVYIGYIKGIANEAILQEVRNRLKKIKVSAIFESGNIEELIADKTFTLFPLALNTERPDTVAANLIDGKIVILIDGTPFCLLVPAVLVDFFEISEDYYQPFLLGTFLRGIRYLAFMIALLTPSLYVGILTFHHELLPTTLLLSVIAQRQGVPFPAVVEVLIMEVTFEILREAGVRMPRTVGQMVSIVGALVIGQAAAEAGIISNIMIIVVAITAIANFVSPVYSFASASRLLRFMLVFFAYILGLYGVLIVLVAMVAHLSSLRSFGVPYLSPIAPIIVEDQKDVFFRIPYWAMKKRPKYLRTELETKVFSEASPSPPQSEGGNNA</sequence>
<comment type="subcellular location">
    <subcellularLocation>
        <location evidence="6">Cell membrane</location>
    </subcellularLocation>
    <subcellularLocation>
        <location evidence="1">Membrane</location>
        <topology evidence="1">Multi-pass membrane protein</topology>
    </subcellularLocation>
</comment>
<dbReference type="GO" id="GO:0009847">
    <property type="term" value="P:spore germination"/>
    <property type="evidence" value="ECO:0007669"/>
    <property type="project" value="UniProtKB-UniRule"/>
</dbReference>
<accession>A0A4R5VZI9</accession>
<evidence type="ECO:0000256" key="5">
    <source>
        <dbReference type="ARBA" id="ARBA00023136"/>
    </source>
</evidence>